<dbReference type="EMBL" id="KI894019">
    <property type="protein sequence ID" value="OCF27974.1"/>
    <property type="molecule type" value="Genomic_DNA"/>
</dbReference>
<evidence type="ECO:0000256" key="1">
    <source>
        <dbReference type="SAM" id="MobiDB-lite"/>
    </source>
</evidence>
<organism evidence="2">
    <name type="scientific">Kwoniella bestiolae CBS 10118</name>
    <dbReference type="NCBI Taxonomy" id="1296100"/>
    <lineage>
        <taxon>Eukaryota</taxon>
        <taxon>Fungi</taxon>
        <taxon>Dikarya</taxon>
        <taxon>Basidiomycota</taxon>
        <taxon>Agaricomycotina</taxon>
        <taxon>Tremellomycetes</taxon>
        <taxon>Tremellales</taxon>
        <taxon>Cryptococcaceae</taxon>
        <taxon>Kwoniella</taxon>
    </lineage>
</organism>
<gene>
    <name evidence="2" type="ORF">I302_02824</name>
</gene>
<sequence length="313" mass="36471">MTSRIPQSLRPILPPHVPIAPPARSSIARPAGVPFYRDPGHAIPTKWALYRPLLRLTSHSPDLASTRREIKVRWRETKGLLSIPRVKAFLEEFHDLLDHLRSDTVQCREEVRILEEKLREKHQKIDHDLVLAQETRALIEQEKKSIKPKMTGSFHRPTLFNPPLPRLKPQPTSIGAMIHNRLRARERRIERRRTYAGWLTDMKLEVGFWKSIQSSNTTSSGADGLVGVSNGVRRDDEDDWSKSKDPRSPGGWDAIIKNELRDMDERFQRENRRAEMVFDGGLLDRIGRAREKKERWWMGLKEREKAEKERKEA</sequence>
<protein>
    <submittedName>
        <fullName evidence="2">Uncharacterized protein</fullName>
    </submittedName>
</protein>
<dbReference type="AlphaFoldDB" id="A0A1B9GAC8"/>
<feature type="compositionally biased region" description="Basic and acidic residues" evidence="1">
    <location>
        <begin position="232"/>
        <end position="247"/>
    </location>
</feature>
<dbReference type="VEuPathDB" id="FungiDB:I302_02824"/>
<dbReference type="OrthoDB" id="2571149at2759"/>
<proteinExistence type="predicted"/>
<name>A0A1B9GAC8_9TREE</name>
<reference evidence="2" key="1">
    <citation type="submission" date="2013-07" db="EMBL/GenBank/DDBJ databases">
        <title>The Genome Sequence of Cryptococcus bestiolae CBS10118.</title>
        <authorList>
            <consortium name="The Broad Institute Genome Sequencing Platform"/>
            <person name="Cuomo C."/>
            <person name="Litvintseva A."/>
            <person name="Chen Y."/>
            <person name="Heitman J."/>
            <person name="Sun S."/>
            <person name="Springer D."/>
            <person name="Dromer F."/>
            <person name="Young S.K."/>
            <person name="Zeng Q."/>
            <person name="Gargeya S."/>
            <person name="Fitzgerald M."/>
            <person name="Abouelleil A."/>
            <person name="Alvarado L."/>
            <person name="Berlin A.M."/>
            <person name="Chapman S.B."/>
            <person name="Dewar J."/>
            <person name="Goldberg J."/>
            <person name="Griggs A."/>
            <person name="Gujja S."/>
            <person name="Hansen M."/>
            <person name="Howarth C."/>
            <person name="Imamovic A."/>
            <person name="Larimer J."/>
            <person name="McCowan C."/>
            <person name="Murphy C."/>
            <person name="Pearson M."/>
            <person name="Priest M."/>
            <person name="Roberts A."/>
            <person name="Saif S."/>
            <person name="Shea T."/>
            <person name="Sykes S."/>
            <person name="Wortman J."/>
            <person name="Nusbaum C."/>
            <person name="Birren B."/>
        </authorList>
    </citation>
    <scope>NUCLEOTIDE SEQUENCE [LARGE SCALE GENOMIC DNA]</scope>
    <source>
        <strain evidence="2">CBS 10118</strain>
    </source>
</reference>
<dbReference type="STRING" id="1296100.A0A1B9GAC8"/>
<evidence type="ECO:0000313" key="2">
    <source>
        <dbReference type="EMBL" id="OCF27974.1"/>
    </source>
</evidence>
<feature type="region of interest" description="Disordered" evidence="1">
    <location>
        <begin position="150"/>
        <end position="172"/>
    </location>
</feature>
<accession>A0A1B9GAC8</accession>
<reference evidence="2" key="2">
    <citation type="submission" date="2014-01" db="EMBL/GenBank/DDBJ databases">
        <title>Evolution of pathogenesis and genome organization in the Tremellales.</title>
        <authorList>
            <person name="Cuomo C."/>
            <person name="Litvintseva A."/>
            <person name="Heitman J."/>
            <person name="Chen Y."/>
            <person name="Sun S."/>
            <person name="Springer D."/>
            <person name="Dromer F."/>
            <person name="Young S."/>
            <person name="Zeng Q."/>
            <person name="Chapman S."/>
            <person name="Gujja S."/>
            <person name="Saif S."/>
            <person name="Birren B."/>
        </authorList>
    </citation>
    <scope>NUCLEOTIDE SEQUENCE</scope>
    <source>
        <strain evidence="2">CBS 10118</strain>
    </source>
</reference>
<feature type="region of interest" description="Disordered" evidence="1">
    <location>
        <begin position="216"/>
        <end position="253"/>
    </location>
</feature>